<dbReference type="AlphaFoldDB" id="A0A2I2GAN9"/>
<gene>
    <name evidence="1" type="ORF">P170DRAFT_356033</name>
</gene>
<evidence type="ECO:0000313" key="2">
    <source>
        <dbReference type="Proteomes" id="UP000234275"/>
    </source>
</evidence>
<organism evidence="1 2">
    <name type="scientific">Aspergillus steynii IBT 23096</name>
    <dbReference type="NCBI Taxonomy" id="1392250"/>
    <lineage>
        <taxon>Eukaryota</taxon>
        <taxon>Fungi</taxon>
        <taxon>Dikarya</taxon>
        <taxon>Ascomycota</taxon>
        <taxon>Pezizomycotina</taxon>
        <taxon>Eurotiomycetes</taxon>
        <taxon>Eurotiomycetidae</taxon>
        <taxon>Eurotiales</taxon>
        <taxon>Aspergillaceae</taxon>
        <taxon>Aspergillus</taxon>
        <taxon>Aspergillus subgen. Circumdati</taxon>
    </lineage>
</organism>
<name>A0A2I2GAN9_9EURO</name>
<accession>A0A2I2GAN9</accession>
<comment type="caution">
    <text evidence="1">The sequence shown here is derived from an EMBL/GenBank/DDBJ whole genome shotgun (WGS) entry which is preliminary data.</text>
</comment>
<dbReference type="GeneID" id="36551825"/>
<dbReference type="VEuPathDB" id="FungiDB:P170DRAFT_356033"/>
<feature type="non-terminal residue" evidence="1">
    <location>
        <position position="1"/>
    </location>
</feature>
<reference evidence="1 2" key="1">
    <citation type="submission" date="2016-12" db="EMBL/GenBank/DDBJ databases">
        <title>The genomes of Aspergillus section Nigri reveals drivers in fungal speciation.</title>
        <authorList>
            <consortium name="DOE Joint Genome Institute"/>
            <person name="Vesth T.C."/>
            <person name="Nybo J."/>
            <person name="Theobald S."/>
            <person name="Brandl J."/>
            <person name="Frisvad J.C."/>
            <person name="Nielsen K.F."/>
            <person name="Lyhne E.K."/>
            <person name="Kogle M.E."/>
            <person name="Kuo A."/>
            <person name="Riley R."/>
            <person name="Clum A."/>
            <person name="Nolan M."/>
            <person name="Lipzen A."/>
            <person name="Salamov A."/>
            <person name="Henrissat B."/>
            <person name="Wiebenga A."/>
            <person name="De Vries R.P."/>
            <person name="Grigoriev I.V."/>
            <person name="Mortensen U.H."/>
            <person name="Andersen M.R."/>
            <person name="Baker S.E."/>
        </authorList>
    </citation>
    <scope>NUCLEOTIDE SEQUENCE [LARGE SCALE GENOMIC DNA]</scope>
    <source>
        <strain evidence="1 2">IBT 23096</strain>
    </source>
</reference>
<sequence>FRVTRLYRLIKHSYITRINKFLNMFTFSNYFNYIKPKISLILYPIVIFKLDIIKNYEILIKHIVKSYLNYINTVNHLILFIYRTRFNLI</sequence>
<dbReference type="EMBL" id="MSFO01000003">
    <property type="protein sequence ID" value="PLB49932.1"/>
    <property type="molecule type" value="Genomic_DNA"/>
</dbReference>
<keyword evidence="2" id="KW-1185">Reference proteome</keyword>
<dbReference type="OrthoDB" id="3432594at2759"/>
<proteinExistence type="predicted"/>
<dbReference type="Proteomes" id="UP000234275">
    <property type="component" value="Unassembled WGS sequence"/>
</dbReference>
<evidence type="ECO:0000313" key="1">
    <source>
        <dbReference type="EMBL" id="PLB49932.1"/>
    </source>
</evidence>
<dbReference type="RefSeq" id="XP_024705234.1">
    <property type="nucleotide sequence ID" value="XM_024844125.1"/>
</dbReference>
<protein>
    <submittedName>
        <fullName evidence="1">Uncharacterized protein</fullName>
    </submittedName>
</protein>